<accession>A0A4Q1C8Z2</accession>
<dbReference type="EMBL" id="SDHX01000001">
    <property type="protein sequence ID" value="RXK55302.1"/>
    <property type="molecule type" value="Genomic_DNA"/>
</dbReference>
<evidence type="ECO:0000256" key="2">
    <source>
        <dbReference type="PROSITE-ProRule" id="PRU00169"/>
    </source>
</evidence>
<feature type="modified residue" description="4-aspartylphosphate" evidence="2">
    <location>
        <position position="53"/>
    </location>
</feature>
<dbReference type="RefSeq" id="WP_129046666.1">
    <property type="nucleotide sequence ID" value="NZ_SDHX01000001.1"/>
</dbReference>
<keyword evidence="1 2" id="KW-0597">Phosphoprotein</keyword>
<name>A0A4Q1C8Z2_9BACT</name>
<sequence length="243" mass="26772">MRILIAEDDPYSQLILRMMLEKEPGCEVVTSANGAEAWKLLETGPAFDLCILDIMMPELNGLQLAARMRDDPRFEDQPIIFCTALNDRGSVEQATQLAVSHYITKPYKRDHIIRQVHRAVAQRGDGCRIEPVAKVAERLGLDPGQIEQLLEGVQAEVEKLSAELTAAAEKFREPTTGIRLNALKGAAANLGARRLAEELSELESAQLIVTQQPGFDWGAILKRVAAETGHIRRKLAAMRPAAA</sequence>
<dbReference type="OrthoDB" id="193846at2"/>
<dbReference type="InterPro" id="IPR001789">
    <property type="entry name" value="Sig_transdc_resp-reg_receiver"/>
</dbReference>
<protein>
    <submittedName>
        <fullName evidence="4">Response regulator</fullName>
    </submittedName>
</protein>
<evidence type="ECO:0000313" key="5">
    <source>
        <dbReference type="Proteomes" id="UP000290218"/>
    </source>
</evidence>
<dbReference type="CDD" id="cd00156">
    <property type="entry name" value="REC"/>
    <property type="match status" value="1"/>
</dbReference>
<dbReference type="SUPFAM" id="SSF47226">
    <property type="entry name" value="Histidine-containing phosphotransfer domain, HPT domain"/>
    <property type="match status" value="1"/>
</dbReference>
<comment type="caution">
    <text evidence="4">The sequence shown here is derived from an EMBL/GenBank/DDBJ whole genome shotgun (WGS) entry which is preliminary data.</text>
</comment>
<dbReference type="PANTHER" id="PTHR44591:SF3">
    <property type="entry name" value="RESPONSE REGULATORY DOMAIN-CONTAINING PROTEIN"/>
    <property type="match status" value="1"/>
</dbReference>
<dbReference type="GO" id="GO:0000160">
    <property type="term" value="P:phosphorelay signal transduction system"/>
    <property type="evidence" value="ECO:0007669"/>
    <property type="project" value="InterPro"/>
</dbReference>
<evidence type="ECO:0000313" key="4">
    <source>
        <dbReference type="EMBL" id="RXK55302.1"/>
    </source>
</evidence>
<dbReference type="PANTHER" id="PTHR44591">
    <property type="entry name" value="STRESS RESPONSE REGULATOR PROTEIN 1"/>
    <property type="match status" value="1"/>
</dbReference>
<reference evidence="4 5" key="1">
    <citation type="submission" date="2019-01" db="EMBL/GenBank/DDBJ databases">
        <title>Lacunisphaera sp. strain TWA-58.</title>
        <authorList>
            <person name="Chen W.-M."/>
        </authorList>
    </citation>
    <scope>NUCLEOTIDE SEQUENCE [LARGE SCALE GENOMIC DNA]</scope>
    <source>
        <strain evidence="4 5">TWA-58</strain>
    </source>
</reference>
<dbReference type="AlphaFoldDB" id="A0A4Q1C8Z2"/>
<dbReference type="Gene3D" id="1.20.120.160">
    <property type="entry name" value="HPT domain"/>
    <property type="match status" value="1"/>
</dbReference>
<dbReference type="InterPro" id="IPR011006">
    <property type="entry name" value="CheY-like_superfamily"/>
</dbReference>
<dbReference type="InterPro" id="IPR050595">
    <property type="entry name" value="Bact_response_regulator"/>
</dbReference>
<keyword evidence="5" id="KW-1185">Reference proteome</keyword>
<feature type="domain" description="Response regulatory" evidence="3">
    <location>
        <begin position="2"/>
        <end position="120"/>
    </location>
</feature>
<dbReference type="SMART" id="SM00448">
    <property type="entry name" value="REC"/>
    <property type="match status" value="1"/>
</dbReference>
<dbReference type="PROSITE" id="PS50110">
    <property type="entry name" value="RESPONSE_REGULATORY"/>
    <property type="match status" value="1"/>
</dbReference>
<dbReference type="Pfam" id="PF00072">
    <property type="entry name" value="Response_reg"/>
    <property type="match status" value="1"/>
</dbReference>
<gene>
    <name evidence="4" type="ORF">ESB00_05235</name>
</gene>
<dbReference type="Proteomes" id="UP000290218">
    <property type="component" value="Unassembled WGS sequence"/>
</dbReference>
<dbReference type="Gene3D" id="3.40.50.2300">
    <property type="match status" value="1"/>
</dbReference>
<evidence type="ECO:0000259" key="3">
    <source>
        <dbReference type="PROSITE" id="PS50110"/>
    </source>
</evidence>
<proteinExistence type="predicted"/>
<dbReference type="SUPFAM" id="SSF52172">
    <property type="entry name" value="CheY-like"/>
    <property type="match status" value="1"/>
</dbReference>
<evidence type="ECO:0000256" key="1">
    <source>
        <dbReference type="ARBA" id="ARBA00022553"/>
    </source>
</evidence>
<dbReference type="InterPro" id="IPR036641">
    <property type="entry name" value="HPT_dom_sf"/>
</dbReference>
<organism evidence="4 5">
    <name type="scientific">Oleiharenicola lentus</name>
    <dbReference type="NCBI Taxonomy" id="2508720"/>
    <lineage>
        <taxon>Bacteria</taxon>
        <taxon>Pseudomonadati</taxon>
        <taxon>Verrucomicrobiota</taxon>
        <taxon>Opitutia</taxon>
        <taxon>Opitutales</taxon>
        <taxon>Opitutaceae</taxon>
        <taxon>Oleiharenicola</taxon>
    </lineage>
</organism>